<evidence type="ECO:0000256" key="2">
    <source>
        <dbReference type="RuleBase" id="RU364069"/>
    </source>
</evidence>
<dbReference type="InterPro" id="IPR000888">
    <property type="entry name" value="RmlC-like"/>
</dbReference>
<dbReference type="Pfam" id="PF00908">
    <property type="entry name" value="dTDP_sugar_isom"/>
    <property type="match status" value="1"/>
</dbReference>
<comment type="similarity">
    <text evidence="1 2">Belongs to the dTDP-4-dehydrorhamnose 3,5-epimerase family.</text>
</comment>
<comment type="caution">
    <text evidence="3">The sequence shown here is derived from an EMBL/GenBank/DDBJ whole genome shotgun (WGS) entry which is preliminary data.</text>
</comment>
<keyword evidence="2" id="KW-0413">Isomerase</keyword>
<dbReference type="InterPro" id="IPR011051">
    <property type="entry name" value="RmlC_Cupin_sf"/>
</dbReference>
<keyword evidence="4" id="KW-1185">Reference proteome</keyword>
<comment type="catalytic activity">
    <reaction evidence="2">
        <text>dTDP-4-dehydro-6-deoxy-alpha-D-glucose = dTDP-4-dehydro-beta-L-rhamnose</text>
        <dbReference type="Rhea" id="RHEA:16969"/>
        <dbReference type="ChEBI" id="CHEBI:57649"/>
        <dbReference type="ChEBI" id="CHEBI:62830"/>
        <dbReference type="EC" id="5.1.3.13"/>
    </reaction>
</comment>
<dbReference type="CDD" id="cd00438">
    <property type="entry name" value="cupin_RmlC"/>
    <property type="match status" value="1"/>
</dbReference>
<comment type="pathway">
    <text evidence="2">Carbohydrate biosynthesis; dTDP-L-rhamnose biosynthesis.</text>
</comment>
<dbReference type="EMBL" id="BAAAJK010000005">
    <property type="protein sequence ID" value="GAA1384344.1"/>
    <property type="molecule type" value="Genomic_DNA"/>
</dbReference>
<accession>A0ABP4IC22</accession>
<dbReference type="SUPFAM" id="SSF51182">
    <property type="entry name" value="RmlC-like cupins"/>
    <property type="match status" value="1"/>
</dbReference>
<sequence>MEAGRNPGTPMGDAEGMDIHPTPLAGSALIDLKKLSDDRGFFARSFCEQEFVDAGLDPTISQCNLSYNHEAGTLRGFHYQLEPNAEVKVIRCVRGAVYDLIVDLRPESDTYLQWFGAELSQDNYRAMYVPRNFAHAYLTLTPDATTIYQVSTPYTPGAERGLRWNDPALDVDWPVEIAHISDKDANWPLLADNADFPAVSSGAR</sequence>
<organism evidence="3 4">
    <name type="scientific">Pseudonocardia kongjuensis</name>
    <dbReference type="NCBI Taxonomy" id="102227"/>
    <lineage>
        <taxon>Bacteria</taxon>
        <taxon>Bacillati</taxon>
        <taxon>Actinomycetota</taxon>
        <taxon>Actinomycetes</taxon>
        <taxon>Pseudonocardiales</taxon>
        <taxon>Pseudonocardiaceae</taxon>
        <taxon>Pseudonocardia</taxon>
    </lineage>
</organism>
<protein>
    <recommendedName>
        <fullName evidence="2">dTDP-4-dehydrorhamnose 3,5-epimerase</fullName>
        <ecNumber evidence="2">5.1.3.13</ecNumber>
    </recommendedName>
    <alternativeName>
        <fullName evidence="2">Thymidine diphospho-4-keto-rhamnose 3,5-epimerase</fullName>
    </alternativeName>
</protein>
<gene>
    <name evidence="3" type="primary">rfbC</name>
    <name evidence="3" type="ORF">GCM10009613_15080</name>
</gene>
<dbReference type="PANTHER" id="PTHR21047:SF2">
    <property type="entry name" value="THYMIDINE DIPHOSPHO-4-KETO-RHAMNOSE 3,5-EPIMERASE"/>
    <property type="match status" value="1"/>
</dbReference>
<comment type="subunit">
    <text evidence="2">Homodimer.</text>
</comment>
<dbReference type="EC" id="5.1.3.13" evidence="2"/>
<evidence type="ECO:0000313" key="4">
    <source>
        <dbReference type="Proteomes" id="UP001501414"/>
    </source>
</evidence>
<dbReference type="NCBIfam" id="TIGR01221">
    <property type="entry name" value="rmlC"/>
    <property type="match status" value="1"/>
</dbReference>
<dbReference type="InterPro" id="IPR014710">
    <property type="entry name" value="RmlC-like_jellyroll"/>
</dbReference>
<proteinExistence type="inferred from homology"/>
<dbReference type="PANTHER" id="PTHR21047">
    <property type="entry name" value="DTDP-6-DEOXY-D-GLUCOSE-3,5 EPIMERASE"/>
    <property type="match status" value="1"/>
</dbReference>
<comment type="function">
    <text evidence="2">Catalyzes the epimerization of the C3' and C5'positions of dTDP-6-deoxy-D-xylo-4-hexulose, forming dTDP-6-deoxy-L-lyxo-4-hexulose.</text>
</comment>
<name>A0ABP4IC22_9PSEU</name>
<evidence type="ECO:0000256" key="1">
    <source>
        <dbReference type="ARBA" id="ARBA00010154"/>
    </source>
</evidence>
<reference evidence="4" key="1">
    <citation type="journal article" date="2019" name="Int. J. Syst. Evol. Microbiol.">
        <title>The Global Catalogue of Microorganisms (GCM) 10K type strain sequencing project: providing services to taxonomists for standard genome sequencing and annotation.</title>
        <authorList>
            <consortium name="The Broad Institute Genomics Platform"/>
            <consortium name="The Broad Institute Genome Sequencing Center for Infectious Disease"/>
            <person name="Wu L."/>
            <person name="Ma J."/>
        </authorList>
    </citation>
    <scope>NUCLEOTIDE SEQUENCE [LARGE SCALE GENOMIC DNA]</scope>
    <source>
        <strain evidence="4">JCM 11896</strain>
    </source>
</reference>
<evidence type="ECO:0000313" key="3">
    <source>
        <dbReference type="EMBL" id="GAA1384344.1"/>
    </source>
</evidence>
<dbReference type="Gene3D" id="2.60.120.10">
    <property type="entry name" value="Jelly Rolls"/>
    <property type="match status" value="1"/>
</dbReference>
<dbReference type="Proteomes" id="UP001501414">
    <property type="component" value="Unassembled WGS sequence"/>
</dbReference>